<dbReference type="AlphaFoldDB" id="D6RN96"/>
<accession>D6RN96</accession>
<dbReference type="VEuPathDB" id="FungiDB:CC1G_15515"/>
<dbReference type="KEGG" id="cci:CC1G_15515"/>
<dbReference type="RefSeq" id="XP_002910974.1">
    <property type="nucleotide sequence ID" value="XM_002910928.1"/>
</dbReference>
<evidence type="ECO:0000313" key="1">
    <source>
        <dbReference type="EMBL" id="EFI27480.1"/>
    </source>
</evidence>
<reference evidence="1 2" key="1">
    <citation type="journal article" date="2010" name="Proc. Natl. Acad. Sci. U.S.A.">
        <title>Insights into evolution of multicellular fungi from the assembled chromosomes of the mushroom Coprinopsis cinerea (Coprinus cinereus).</title>
        <authorList>
            <person name="Stajich J.E."/>
            <person name="Wilke S.K."/>
            <person name="Ahren D."/>
            <person name="Au C.H."/>
            <person name="Birren B.W."/>
            <person name="Borodovsky M."/>
            <person name="Burns C."/>
            <person name="Canback B."/>
            <person name="Casselton L.A."/>
            <person name="Cheng C.K."/>
            <person name="Deng J."/>
            <person name="Dietrich F.S."/>
            <person name="Fargo D.C."/>
            <person name="Farman M.L."/>
            <person name="Gathman A.C."/>
            <person name="Goldberg J."/>
            <person name="Guigo R."/>
            <person name="Hoegger P.J."/>
            <person name="Hooker J.B."/>
            <person name="Huggins A."/>
            <person name="James T.Y."/>
            <person name="Kamada T."/>
            <person name="Kilaru S."/>
            <person name="Kodira C."/>
            <person name="Kues U."/>
            <person name="Kupfer D."/>
            <person name="Kwan H.S."/>
            <person name="Lomsadze A."/>
            <person name="Li W."/>
            <person name="Lilly W.W."/>
            <person name="Ma L.J."/>
            <person name="Mackey A.J."/>
            <person name="Manning G."/>
            <person name="Martin F."/>
            <person name="Muraguchi H."/>
            <person name="Natvig D.O."/>
            <person name="Palmerini H."/>
            <person name="Ramesh M.A."/>
            <person name="Rehmeyer C.J."/>
            <person name="Roe B.A."/>
            <person name="Shenoy N."/>
            <person name="Stanke M."/>
            <person name="Ter-Hovhannisyan V."/>
            <person name="Tunlid A."/>
            <person name="Velagapudi R."/>
            <person name="Vision T.J."/>
            <person name="Zeng Q."/>
            <person name="Zolan M.E."/>
            <person name="Pukkila P.J."/>
        </authorList>
    </citation>
    <scope>NUCLEOTIDE SEQUENCE [LARGE SCALE GENOMIC DNA]</scope>
    <source>
        <strain evidence="2">Okayama-7 / 130 / ATCC MYA-4618 / FGSC 9003</strain>
    </source>
</reference>
<dbReference type="EMBL" id="AACS02000006">
    <property type="protein sequence ID" value="EFI27480.1"/>
    <property type="molecule type" value="Genomic_DNA"/>
</dbReference>
<sequence length="240" mass="27189">MPLPAACTPKVCDSILYCCNEYHKQFGPFAERTYKGWKARSLWITSSMNTPSGGFTNNLNVSHVSDALQWIFISTSDERVQRMIMGGRAMTRAACTLFQFQSLLREPLKLEIILPHPGVNKGVQREVILNLVDWPLRQTNEIWVFSSIPLKPQCCVSLFENDRPISWAYFDVNSHSASKANHPNPALASTYPFHYTTSVAPLIQGSWIMAYSNTNFSVRQEFTGANFDQSIVLRYILAND</sequence>
<evidence type="ECO:0000313" key="2">
    <source>
        <dbReference type="Proteomes" id="UP000001861"/>
    </source>
</evidence>
<comment type="caution">
    <text evidence="1">The sequence shown here is derived from an EMBL/GenBank/DDBJ whole genome shotgun (WGS) entry which is preliminary data.</text>
</comment>
<gene>
    <name evidence="1" type="ORF">CC1G_15515</name>
</gene>
<dbReference type="Proteomes" id="UP000001861">
    <property type="component" value="Unassembled WGS sequence"/>
</dbReference>
<dbReference type="GeneID" id="9379003"/>
<dbReference type="InParanoid" id="D6RN96"/>
<name>D6RN96_COPC7</name>
<proteinExistence type="predicted"/>
<protein>
    <submittedName>
        <fullName evidence="1">Uncharacterized protein</fullName>
    </submittedName>
</protein>
<organism evidence="1 2">
    <name type="scientific">Coprinopsis cinerea (strain Okayama-7 / 130 / ATCC MYA-4618 / FGSC 9003)</name>
    <name type="common">Inky cap fungus</name>
    <name type="synonym">Hormographiella aspergillata</name>
    <dbReference type="NCBI Taxonomy" id="240176"/>
    <lineage>
        <taxon>Eukaryota</taxon>
        <taxon>Fungi</taxon>
        <taxon>Dikarya</taxon>
        <taxon>Basidiomycota</taxon>
        <taxon>Agaricomycotina</taxon>
        <taxon>Agaricomycetes</taxon>
        <taxon>Agaricomycetidae</taxon>
        <taxon>Agaricales</taxon>
        <taxon>Agaricineae</taxon>
        <taxon>Psathyrellaceae</taxon>
        <taxon>Coprinopsis</taxon>
    </lineage>
</organism>
<dbReference type="HOGENOM" id="CLU_1156328_0_0_1"/>
<keyword evidence="2" id="KW-1185">Reference proteome</keyword>